<feature type="transmembrane region" description="Helical" evidence="1">
    <location>
        <begin position="43"/>
        <end position="71"/>
    </location>
</feature>
<gene>
    <name evidence="2" type="ORF">C0Q70_00863</name>
</gene>
<keyword evidence="1" id="KW-0472">Membrane</keyword>
<proteinExistence type="predicted"/>
<dbReference type="EMBL" id="PZQS01000001">
    <property type="protein sequence ID" value="PVD38252.1"/>
    <property type="molecule type" value="Genomic_DNA"/>
</dbReference>
<name>A0A2T7PXU9_POMCA</name>
<protein>
    <submittedName>
        <fullName evidence="2">Uncharacterized protein</fullName>
    </submittedName>
</protein>
<dbReference type="AlphaFoldDB" id="A0A2T7PXU9"/>
<comment type="caution">
    <text evidence="2">The sequence shown here is derived from an EMBL/GenBank/DDBJ whole genome shotgun (WGS) entry which is preliminary data.</text>
</comment>
<keyword evidence="1" id="KW-0812">Transmembrane</keyword>
<keyword evidence="3" id="KW-1185">Reference proteome</keyword>
<organism evidence="2 3">
    <name type="scientific">Pomacea canaliculata</name>
    <name type="common">Golden apple snail</name>
    <dbReference type="NCBI Taxonomy" id="400727"/>
    <lineage>
        <taxon>Eukaryota</taxon>
        <taxon>Metazoa</taxon>
        <taxon>Spiralia</taxon>
        <taxon>Lophotrochozoa</taxon>
        <taxon>Mollusca</taxon>
        <taxon>Gastropoda</taxon>
        <taxon>Caenogastropoda</taxon>
        <taxon>Architaenioglossa</taxon>
        <taxon>Ampullarioidea</taxon>
        <taxon>Ampullariidae</taxon>
        <taxon>Pomacea</taxon>
    </lineage>
</organism>
<reference evidence="2 3" key="1">
    <citation type="submission" date="2018-04" db="EMBL/GenBank/DDBJ databases">
        <title>The genome of golden apple snail Pomacea canaliculata provides insight into stress tolerance and invasive adaptation.</title>
        <authorList>
            <person name="Liu C."/>
            <person name="Liu B."/>
            <person name="Ren Y."/>
            <person name="Zhang Y."/>
            <person name="Wang H."/>
            <person name="Li S."/>
            <person name="Jiang F."/>
            <person name="Yin L."/>
            <person name="Zhang G."/>
            <person name="Qian W."/>
            <person name="Fan W."/>
        </authorList>
    </citation>
    <scope>NUCLEOTIDE SEQUENCE [LARGE SCALE GENOMIC DNA]</scope>
    <source>
        <strain evidence="2">SZHN2017</strain>
        <tissue evidence="2">Muscle</tissue>
    </source>
</reference>
<accession>A0A2T7PXU9</accession>
<sequence length="102" mass="11428">MFSPQDQVDLRQATGGQVTSPLIPADTCDRADGVLRSLPREDGTYYCLNMILITLSSFLNAFVVYMSFYGARRPVPRIMKKKKKETCLQAPAHRSDKSCVLV</sequence>
<keyword evidence="1" id="KW-1133">Transmembrane helix</keyword>
<evidence type="ECO:0000256" key="1">
    <source>
        <dbReference type="SAM" id="Phobius"/>
    </source>
</evidence>
<evidence type="ECO:0000313" key="2">
    <source>
        <dbReference type="EMBL" id="PVD38252.1"/>
    </source>
</evidence>
<dbReference type="Proteomes" id="UP000245119">
    <property type="component" value="Linkage Group LG1"/>
</dbReference>
<evidence type="ECO:0000313" key="3">
    <source>
        <dbReference type="Proteomes" id="UP000245119"/>
    </source>
</evidence>